<dbReference type="STRING" id="1143323.M787_001710"/>
<feature type="compositionally biased region" description="Basic and acidic residues" evidence="1">
    <location>
        <begin position="89"/>
        <end position="104"/>
    </location>
</feature>
<organism evidence="3 4">
    <name type="scientific">Chlamydia gallinacea 08-1274/3</name>
    <dbReference type="NCBI Taxonomy" id="1143323"/>
    <lineage>
        <taxon>Bacteria</taxon>
        <taxon>Pseudomonadati</taxon>
        <taxon>Chlamydiota</taxon>
        <taxon>Chlamydiia</taxon>
        <taxon>Chlamydiales</taxon>
        <taxon>Chlamydiaceae</taxon>
        <taxon>Chlamydia/Chlamydophila group</taxon>
        <taxon>Chlamydia</taxon>
    </lineage>
</organism>
<dbReference type="KEGG" id="cgz:M787_001710"/>
<gene>
    <name evidence="3" type="ORF">M787_001710</name>
</gene>
<feature type="region of interest" description="Disordered" evidence="1">
    <location>
        <begin position="48"/>
        <end position="114"/>
    </location>
</feature>
<proteinExistence type="predicted"/>
<dbReference type="Proteomes" id="UP000019147">
    <property type="component" value="Chromosome"/>
</dbReference>
<dbReference type="NCBIfam" id="NF038014">
    <property type="entry name" value="Chlamy_inclu_1"/>
    <property type="match status" value="1"/>
</dbReference>
<evidence type="ECO:0000313" key="3">
    <source>
        <dbReference type="EMBL" id="ANG66038.1"/>
    </source>
</evidence>
<name>A0A173DYM4_9CHLA</name>
<feature type="transmembrane region" description="Helical" evidence="2">
    <location>
        <begin position="6"/>
        <end position="25"/>
    </location>
</feature>
<evidence type="ECO:0000313" key="4">
    <source>
        <dbReference type="Proteomes" id="UP000019147"/>
    </source>
</evidence>
<accession>A0A173DYM4</accession>
<dbReference type="RefSeq" id="WP_021828739.1">
    <property type="nucleotide sequence ID" value="NZ_CP015840.1"/>
</dbReference>
<dbReference type="OrthoDB" id="17842at2"/>
<keyword evidence="2" id="KW-0812">Transmembrane</keyword>
<reference evidence="3 4" key="1">
    <citation type="journal article" date="2014" name="Syst. Appl. Microbiol.">
        <title>Evidence for the existence of two new members of the family Chlamydiaceae and proposal of Chlamydia avium sp. nov. and Chlamydia gallinacea sp. nov.</title>
        <authorList>
            <person name="Sachse K."/>
            <person name="Laroucau K."/>
            <person name="Riege K."/>
            <person name="Wehner S."/>
            <person name="Dilcher M."/>
            <person name="Creasy H.H."/>
            <person name="Weidmann M."/>
            <person name="Myers G."/>
            <person name="Vorimore F."/>
            <person name="Vicari N."/>
            <person name="Magnino S."/>
            <person name="Liebler-Tenorio E."/>
            <person name="Ruettger A."/>
            <person name="Bavoil P.M."/>
            <person name="Hufert F.T."/>
            <person name="Rossello-Mora R."/>
            <person name="Marz M."/>
        </authorList>
    </citation>
    <scope>NUCLEOTIDE SEQUENCE [LARGE SCALE GENOMIC DNA]</scope>
    <source>
        <strain evidence="3 4">08-1274/3</strain>
    </source>
</reference>
<dbReference type="AlphaFoldDB" id="A0A173DYM4"/>
<keyword evidence="2" id="KW-0472">Membrane</keyword>
<protein>
    <submittedName>
        <fullName evidence="3">Energy transducer TonB</fullName>
    </submittedName>
</protein>
<evidence type="ECO:0000256" key="2">
    <source>
        <dbReference type="SAM" id="Phobius"/>
    </source>
</evidence>
<keyword evidence="2" id="KW-1133">Transmembrane helix</keyword>
<sequence length="239" mass="27261">MRIFFPYVFFAALIHGVCIALLLCSPEKKNRPKLKPFKEKLVFLHESPADQPEVSPKTHQVRKIPATPLSRSDKQPEIPTTSKAIPHQPQEKPIDKPQPKEAPKTTKHIPAQNTKLKTISDLTKKLSDHLEVSTSHLTLALPKQQEIPSSESTLAETQEELSQLLRQYIVLPISKEIRLKLILTPQGKVYECTILSPISEAEKQFILTHIREIPFTKFLDKYKISKNITFHIKLLSNES</sequence>
<dbReference type="EMBL" id="CP015840">
    <property type="protein sequence ID" value="ANG66038.1"/>
    <property type="molecule type" value="Genomic_DNA"/>
</dbReference>
<evidence type="ECO:0000256" key="1">
    <source>
        <dbReference type="SAM" id="MobiDB-lite"/>
    </source>
</evidence>
<dbReference type="GeneID" id="81478020"/>